<protein>
    <recommendedName>
        <fullName evidence="4">Lipoprotein</fullName>
    </recommendedName>
</protein>
<dbReference type="RefSeq" id="WP_130878914.1">
    <property type="nucleotide sequence ID" value="NZ_JAGIOH010000001.1"/>
</dbReference>
<proteinExistence type="predicted"/>
<evidence type="ECO:0000256" key="1">
    <source>
        <dbReference type="SAM" id="MobiDB-lite"/>
    </source>
</evidence>
<evidence type="ECO:0000313" key="3">
    <source>
        <dbReference type="Proteomes" id="UP001519291"/>
    </source>
</evidence>
<reference evidence="2 3" key="1">
    <citation type="submission" date="2021-03" db="EMBL/GenBank/DDBJ databases">
        <title>Sequencing the genomes of 1000 actinobacteria strains.</title>
        <authorList>
            <person name="Klenk H.-P."/>
        </authorList>
    </citation>
    <scope>NUCLEOTIDE SEQUENCE [LARGE SCALE GENOMIC DNA]</scope>
    <source>
        <strain evidence="2 3">DSM 41480</strain>
    </source>
</reference>
<gene>
    <name evidence="2" type="ORF">JO379_003095</name>
</gene>
<sequence length="168" mass="17071">MRKAAQFTGAALIAAVLMTGCGSGSDDGKKKDKETGATAPASDKPGAGGESAKPGAGDPARMDGMWNRQKGTEIVRVTIMSTTAISASAGAVCNGPATKSGTTAKLDLKCNASDNTRAKGTATLSADGKKLTVSWDNGPTEDFTKDPIKVEMPKIEMPKIDTPTIPAG</sequence>
<accession>A0ABS4Y4H2</accession>
<evidence type="ECO:0000313" key="2">
    <source>
        <dbReference type="EMBL" id="MBP2403626.1"/>
    </source>
</evidence>
<feature type="compositionally biased region" description="Basic and acidic residues" evidence="1">
    <location>
        <begin position="142"/>
        <end position="159"/>
    </location>
</feature>
<feature type="compositionally biased region" description="Basic and acidic residues" evidence="1">
    <location>
        <begin position="26"/>
        <end position="35"/>
    </location>
</feature>
<dbReference type="Proteomes" id="UP001519291">
    <property type="component" value="Unassembled WGS sequence"/>
</dbReference>
<feature type="region of interest" description="Disordered" evidence="1">
    <location>
        <begin position="21"/>
        <end position="65"/>
    </location>
</feature>
<keyword evidence="3" id="KW-1185">Reference proteome</keyword>
<feature type="region of interest" description="Disordered" evidence="1">
    <location>
        <begin position="134"/>
        <end position="168"/>
    </location>
</feature>
<evidence type="ECO:0008006" key="4">
    <source>
        <dbReference type="Google" id="ProtNLM"/>
    </source>
</evidence>
<dbReference type="PROSITE" id="PS51257">
    <property type="entry name" value="PROKAR_LIPOPROTEIN"/>
    <property type="match status" value="1"/>
</dbReference>
<dbReference type="EMBL" id="JAGIOH010000001">
    <property type="protein sequence ID" value="MBP2403626.1"/>
    <property type="molecule type" value="Genomic_DNA"/>
</dbReference>
<name>A0ABS4Y4H2_9ACTN</name>
<organism evidence="2 3">
    <name type="scientific">Streptomyces syringium</name>
    <dbReference type="NCBI Taxonomy" id="76729"/>
    <lineage>
        <taxon>Bacteria</taxon>
        <taxon>Bacillati</taxon>
        <taxon>Actinomycetota</taxon>
        <taxon>Actinomycetes</taxon>
        <taxon>Kitasatosporales</taxon>
        <taxon>Streptomycetaceae</taxon>
        <taxon>Streptomyces</taxon>
    </lineage>
</organism>
<dbReference type="GeneID" id="91569960"/>
<comment type="caution">
    <text evidence="2">The sequence shown here is derived from an EMBL/GenBank/DDBJ whole genome shotgun (WGS) entry which is preliminary data.</text>
</comment>